<dbReference type="EMBL" id="BARV01000314">
    <property type="protein sequence ID" value="GAH96676.1"/>
    <property type="molecule type" value="Genomic_DNA"/>
</dbReference>
<proteinExistence type="predicted"/>
<protein>
    <submittedName>
        <fullName evidence="1">Uncharacterized protein</fullName>
    </submittedName>
</protein>
<feature type="non-terminal residue" evidence="1">
    <location>
        <position position="34"/>
    </location>
</feature>
<sequence length="34" mass="3816">MAYTIATGGAYRTLQLLAEECDVHLKERGLSFEE</sequence>
<name>X1JPK6_9ZZZZ</name>
<reference evidence="1" key="1">
    <citation type="journal article" date="2014" name="Front. Microbiol.">
        <title>High frequency of phylogenetically diverse reductive dehalogenase-homologous genes in deep subseafloor sedimentary metagenomes.</title>
        <authorList>
            <person name="Kawai M."/>
            <person name="Futagami T."/>
            <person name="Toyoda A."/>
            <person name="Takaki Y."/>
            <person name="Nishi S."/>
            <person name="Hori S."/>
            <person name="Arai W."/>
            <person name="Tsubouchi T."/>
            <person name="Morono Y."/>
            <person name="Uchiyama I."/>
            <person name="Ito T."/>
            <person name="Fujiyama A."/>
            <person name="Inagaki F."/>
            <person name="Takami H."/>
        </authorList>
    </citation>
    <scope>NUCLEOTIDE SEQUENCE</scope>
    <source>
        <strain evidence="1">Expedition CK06-06</strain>
    </source>
</reference>
<accession>X1JPK6</accession>
<comment type="caution">
    <text evidence="1">The sequence shown here is derived from an EMBL/GenBank/DDBJ whole genome shotgun (WGS) entry which is preliminary data.</text>
</comment>
<dbReference type="AlphaFoldDB" id="X1JPK6"/>
<organism evidence="1">
    <name type="scientific">marine sediment metagenome</name>
    <dbReference type="NCBI Taxonomy" id="412755"/>
    <lineage>
        <taxon>unclassified sequences</taxon>
        <taxon>metagenomes</taxon>
        <taxon>ecological metagenomes</taxon>
    </lineage>
</organism>
<evidence type="ECO:0000313" key="1">
    <source>
        <dbReference type="EMBL" id="GAH96676.1"/>
    </source>
</evidence>
<gene>
    <name evidence="1" type="ORF">S06H3_01291</name>
</gene>